<evidence type="ECO:0000313" key="1">
    <source>
        <dbReference type="EMBL" id="POY42180.1"/>
    </source>
</evidence>
<evidence type="ECO:0008006" key="3">
    <source>
        <dbReference type="Google" id="ProtNLM"/>
    </source>
</evidence>
<accession>A0ABX4ZT98</accession>
<gene>
    <name evidence="1" type="ORF">C3Z13_07120</name>
</gene>
<comment type="caution">
    <text evidence="1">The sequence shown here is derived from an EMBL/GenBank/DDBJ whole genome shotgun (WGS) entry which is preliminary data.</text>
</comment>
<name>A0ABX4ZT98_9PAST</name>
<dbReference type="EMBL" id="PQVI01000089">
    <property type="protein sequence ID" value="POY42180.1"/>
    <property type="molecule type" value="Genomic_DNA"/>
</dbReference>
<protein>
    <recommendedName>
        <fullName evidence="3">ER membrane protein complex subunit 2</fullName>
    </recommendedName>
</protein>
<organism evidence="1 2">
    <name type="scientific">Avibacterium endocarditidis</name>
    <dbReference type="NCBI Taxonomy" id="380674"/>
    <lineage>
        <taxon>Bacteria</taxon>
        <taxon>Pseudomonadati</taxon>
        <taxon>Pseudomonadota</taxon>
        <taxon>Gammaproteobacteria</taxon>
        <taxon>Pasteurellales</taxon>
        <taxon>Pasteurellaceae</taxon>
        <taxon>Avibacterium</taxon>
    </lineage>
</organism>
<dbReference type="RefSeq" id="WP_103855464.1">
    <property type="nucleotide sequence ID" value="NZ_PQVI01000089.1"/>
</dbReference>
<sequence>MANRNSLKLELLASYIYMKLGNLQGAHQCLVTYEKHTKNDPSCRIAIARLAKLRGDFDKMFIQLNRAFEENLLLIPEDLAVDYLKKMLDSGNSEGEEYLLKQFRQKYSENLEIALYEAEKLYQAQNWKGLIKVIDEFVPTSREAAYFYIIALCRLKNDKTAQYYFNDLTAQDTLAYWKLAAEVAEVKGDKVLQAKCIRKQLEYLQ</sequence>
<evidence type="ECO:0000313" key="2">
    <source>
        <dbReference type="Proteomes" id="UP000237229"/>
    </source>
</evidence>
<keyword evidence="2" id="KW-1185">Reference proteome</keyword>
<proteinExistence type="predicted"/>
<dbReference type="Proteomes" id="UP000237229">
    <property type="component" value="Unassembled WGS sequence"/>
</dbReference>
<reference evidence="1 2" key="1">
    <citation type="submission" date="2018-02" db="EMBL/GenBank/DDBJ databases">
        <title>Classification genera of Pasteurellaceae by whole genome sequence comparison.</title>
        <authorList>
            <person name="Christensen H."/>
        </authorList>
    </citation>
    <scope>NUCLEOTIDE SEQUENCE [LARGE SCALE GENOMIC DNA]</scope>
    <source>
        <strain evidence="1 2">20186H4H1</strain>
    </source>
</reference>